<dbReference type="GO" id="GO:0004683">
    <property type="term" value="F:calcium/calmodulin-dependent protein kinase activity"/>
    <property type="evidence" value="ECO:0007669"/>
    <property type="project" value="InterPro"/>
</dbReference>
<dbReference type="EMBL" id="BMPO01000004">
    <property type="protein sequence ID" value="GGJ96634.1"/>
    <property type="molecule type" value="Genomic_DNA"/>
</dbReference>
<feature type="chain" id="PRO_5037725771" evidence="1">
    <location>
        <begin position="22"/>
        <end position="175"/>
    </location>
</feature>
<dbReference type="Pfam" id="PF08332">
    <property type="entry name" value="CaMKII_AD"/>
    <property type="match status" value="1"/>
</dbReference>
<dbReference type="GO" id="GO:0005516">
    <property type="term" value="F:calmodulin binding"/>
    <property type="evidence" value="ECO:0007669"/>
    <property type="project" value="InterPro"/>
</dbReference>
<protein>
    <submittedName>
        <fullName evidence="3">Cag pathogenicity island protein Cag5</fullName>
    </submittedName>
</protein>
<evidence type="ECO:0000259" key="2">
    <source>
        <dbReference type="Pfam" id="PF08332"/>
    </source>
</evidence>
<evidence type="ECO:0000313" key="4">
    <source>
        <dbReference type="Proteomes" id="UP000635983"/>
    </source>
</evidence>
<feature type="signal peptide" evidence="1">
    <location>
        <begin position="1"/>
        <end position="21"/>
    </location>
</feature>
<dbReference type="Gene3D" id="3.10.450.50">
    <property type="match status" value="1"/>
</dbReference>
<dbReference type="NCBIfam" id="TIGR02246">
    <property type="entry name" value="SgcJ/EcaC family oxidoreductase"/>
    <property type="match status" value="1"/>
</dbReference>
<gene>
    <name evidence="3" type="ORF">GCM10009304_23140</name>
</gene>
<dbReference type="RefSeq" id="WP_188983370.1">
    <property type="nucleotide sequence ID" value="NZ_BMPO01000004.1"/>
</dbReference>
<evidence type="ECO:0000256" key="1">
    <source>
        <dbReference type="SAM" id="SignalP"/>
    </source>
</evidence>
<dbReference type="InterPro" id="IPR016887">
    <property type="entry name" value="UCP028470_steroid_isom-rel"/>
</dbReference>
<dbReference type="SUPFAM" id="SSF54427">
    <property type="entry name" value="NTF2-like"/>
    <property type="match status" value="1"/>
</dbReference>
<organism evidence="3 4">
    <name type="scientific">Pseudomonas matsuisoli</name>
    <dbReference type="NCBI Taxonomy" id="1515666"/>
    <lineage>
        <taxon>Bacteria</taxon>
        <taxon>Pseudomonadati</taxon>
        <taxon>Pseudomonadota</taxon>
        <taxon>Gammaproteobacteria</taxon>
        <taxon>Pseudomonadales</taxon>
        <taxon>Pseudomonadaceae</taxon>
        <taxon>Pseudomonas</taxon>
    </lineage>
</organism>
<evidence type="ECO:0000313" key="3">
    <source>
        <dbReference type="EMBL" id="GGJ96634.1"/>
    </source>
</evidence>
<name>A0A917PX22_9PSED</name>
<dbReference type="AlphaFoldDB" id="A0A917PX22"/>
<dbReference type="InterPro" id="IPR011944">
    <property type="entry name" value="Steroid_delta5-4_isomerase"/>
</dbReference>
<keyword evidence="1" id="KW-0732">Signal</keyword>
<comment type="caution">
    <text evidence="3">The sequence shown here is derived from an EMBL/GenBank/DDBJ whole genome shotgun (WGS) entry which is preliminary data.</text>
</comment>
<reference evidence="3" key="2">
    <citation type="submission" date="2020-09" db="EMBL/GenBank/DDBJ databases">
        <authorList>
            <person name="Sun Q."/>
            <person name="Ohkuma M."/>
        </authorList>
    </citation>
    <scope>NUCLEOTIDE SEQUENCE</scope>
    <source>
        <strain evidence="3">JCM 30078</strain>
    </source>
</reference>
<proteinExistence type="predicted"/>
<feature type="domain" description="Calcium/calmodulin-dependent protein kinase II association-domain" evidence="2">
    <location>
        <begin position="43"/>
        <end position="164"/>
    </location>
</feature>
<dbReference type="PIRSF" id="PIRSF028470">
    <property type="entry name" value="UCP028470"/>
    <property type="match status" value="1"/>
</dbReference>
<dbReference type="Proteomes" id="UP000635983">
    <property type="component" value="Unassembled WGS sequence"/>
</dbReference>
<dbReference type="InterPro" id="IPR013543">
    <property type="entry name" value="Ca/CaM-dep_prot_kinase-assoc"/>
</dbReference>
<keyword evidence="4" id="KW-1185">Reference proteome</keyword>
<dbReference type="InterPro" id="IPR032710">
    <property type="entry name" value="NTF2-like_dom_sf"/>
</dbReference>
<sequence>MKKHSIALGLLFALAMPLASAAEPVTPFAYTSVVTAPTDAADKEIAGLFDRWNQALITGDAAKVTALYSSNAVLQPTVSNRVRATSADIQDYFDHFLALKPSGEINYREIRHLGPDTALDSGVYSFHVTDAAGKSSTVQARYTFLYSKVDGQWRILNHHSSAMPEILPAQVASRQ</sequence>
<accession>A0A917PX22</accession>
<reference evidence="3" key="1">
    <citation type="journal article" date="2014" name="Int. J. Syst. Evol. Microbiol.">
        <title>Complete genome sequence of Corynebacterium casei LMG S-19264T (=DSM 44701T), isolated from a smear-ripened cheese.</title>
        <authorList>
            <consortium name="US DOE Joint Genome Institute (JGI-PGF)"/>
            <person name="Walter F."/>
            <person name="Albersmeier A."/>
            <person name="Kalinowski J."/>
            <person name="Ruckert C."/>
        </authorList>
    </citation>
    <scope>NUCLEOTIDE SEQUENCE</scope>
    <source>
        <strain evidence="3">JCM 30078</strain>
    </source>
</reference>